<keyword evidence="3" id="KW-0378">Hydrolase</keyword>
<dbReference type="KEGG" id="fes:HER31_00545"/>
<dbReference type="Proteomes" id="UP000501602">
    <property type="component" value="Chromosome"/>
</dbReference>
<evidence type="ECO:0000256" key="4">
    <source>
        <dbReference type="SAM" id="SignalP"/>
    </source>
</evidence>
<dbReference type="PANTHER" id="PTHR33607">
    <property type="entry name" value="ENDONUCLEASE-1"/>
    <property type="match status" value="1"/>
</dbReference>
<proteinExistence type="inferred from homology"/>
<dbReference type="InterPro" id="IPR044925">
    <property type="entry name" value="His-Me_finger_sf"/>
</dbReference>
<evidence type="ECO:0000256" key="3">
    <source>
        <dbReference type="ARBA" id="ARBA00022801"/>
    </source>
</evidence>
<gene>
    <name evidence="5" type="ORF">HER31_00545</name>
</gene>
<accession>A0A6H1U904</accession>
<protein>
    <submittedName>
        <fullName evidence="5">Deoxyribonuclease</fullName>
    </submittedName>
</protein>
<dbReference type="PANTHER" id="PTHR33607:SF2">
    <property type="entry name" value="ENDONUCLEASE-1"/>
    <property type="match status" value="1"/>
</dbReference>
<dbReference type="GO" id="GO:0016787">
    <property type="term" value="F:hydrolase activity"/>
    <property type="evidence" value="ECO:0007669"/>
    <property type="project" value="UniProtKB-KW"/>
</dbReference>
<comment type="similarity">
    <text evidence="1">Belongs to the EndA/NucM nuclease family.</text>
</comment>
<dbReference type="GO" id="GO:0004518">
    <property type="term" value="F:nuclease activity"/>
    <property type="evidence" value="ECO:0007669"/>
    <property type="project" value="UniProtKB-KW"/>
</dbReference>
<dbReference type="Pfam" id="PF04231">
    <property type="entry name" value="Endonuclease_1"/>
    <property type="match status" value="1"/>
</dbReference>
<keyword evidence="2" id="KW-0540">Nuclease</keyword>
<dbReference type="RefSeq" id="WP_168658782.1">
    <property type="nucleotide sequence ID" value="NZ_CP051180.1"/>
</dbReference>
<dbReference type="EMBL" id="CP051180">
    <property type="protein sequence ID" value="QIZ75521.1"/>
    <property type="molecule type" value="Genomic_DNA"/>
</dbReference>
<evidence type="ECO:0000256" key="2">
    <source>
        <dbReference type="ARBA" id="ARBA00022722"/>
    </source>
</evidence>
<dbReference type="SUPFAM" id="SSF54060">
    <property type="entry name" value="His-Me finger endonucleases"/>
    <property type="match status" value="1"/>
</dbReference>
<dbReference type="AlphaFoldDB" id="A0A6H1U904"/>
<evidence type="ECO:0000313" key="5">
    <source>
        <dbReference type="EMBL" id="QIZ75521.1"/>
    </source>
</evidence>
<reference evidence="5 6" key="1">
    <citation type="submission" date="2020-04" db="EMBL/GenBank/DDBJ databases">
        <title>Ferrimonas sp. S7 isolated from sea water.</title>
        <authorList>
            <person name="Bae S.S."/>
            <person name="Baek K."/>
        </authorList>
    </citation>
    <scope>NUCLEOTIDE SEQUENCE [LARGE SCALE GENOMIC DNA]</scope>
    <source>
        <strain evidence="5 6">S7</strain>
    </source>
</reference>
<dbReference type="InterPro" id="IPR007346">
    <property type="entry name" value="Endonuclease-I"/>
</dbReference>
<sequence>MPVVVVLLASLLSVSAVAAPSSFRSAKKTLSTMYQAELPLKSVYCGCDFEAQGKKLVPQLADCGYQIRKQQTRATRIEWEHVMPAWQFGHQLQCWQQGGRKNCRKDKRFKAMEADMHNLYPAIGEVNGDRSNYAFSDWNGRPTQYGRCEMVVDFKARKVQPPQRARGQIARSYLYMAEHYRINLSKSQQRLYSSWHTMYPATESECKRHRLVSSKQGWSNPYIAQQCT</sequence>
<keyword evidence="4" id="KW-0732">Signal</keyword>
<keyword evidence="6" id="KW-1185">Reference proteome</keyword>
<evidence type="ECO:0000256" key="1">
    <source>
        <dbReference type="ARBA" id="ARBA00006429"/>
    </source>
</evidence>
<feature type="signal peptide" evidence="4">
    <location>
        <begin position="1"/>
        <end position="18"/>
    </location>
</feature>
<name>A0A6H1U904_9GAMM</name>
<feature type="chain" id="PRO_5026015138" evidence="4">
    <location>
        <begin position="19"/>
        <end position="228"/>
    </location>
</feature>
<evidence type="ECO:0000313" key="6">
    <source>
        <dbReference type="Proteomes" id="UP000501602"/>
    </source>
</evidence>
<organism evidence="5 6">
    <name type="scientific">Ferrimonas lipolytica</name>
    <dbReference type="NCBI Taxonomy" id="2724191"/>
    <lineage>
        <taxon>Bacteria</taxon>
        <taxon>Pseudomonadati</taxon>
        <taxon>Pseudomonadota</taxon>
        <taxon>Gammaproteobacteria</taxon>
        <taxon>Alteromonadales</taxon>
        <taxon>Ferrimonadaceae</taxon>
        <taxon>Ferrimonas</taxon>
    </lineage>
</organism>